<dbReference type="AlphaFoldDB" id="A0A8J4A2V7"/>
<dbReference type="EMBL" id="BOPH01000129">
    <property type="protein sequence ID" value="GIJ74116.1"/>
    <property type="molecule type" value="Genomic_DNA"/>
</dbReference>
<dbReference type="SUPFAM" id="SSF52402">
    <property type="entry name" value="Adenine nucleotide alpha hydrolases-like"/>
    <property type="match status" value="1"/>
</dbReference>
<accession>A0A8J4A2V7</accession>
<sequence>MTTNRVIVNDCASPPVRGLTHLRTRDTDYGPQNATFVYDRVVNGLPDRLTPLQQDWLDILSALFAADLTCLRGAERDWARDIEIWIGVRQPDHWRPLADHFRRVFSALTYDRIQINFEAAASHRPPPRQHNRAFRTPTAVALLSGGLDSLVGGGRLVADGEIPLFVSHQNSGIVGRALESVTKGIDCLGPTSGRRSFTAQVHGTRTENTQRSRSMLYMGVACLMASSFDLPDVYLNENGIMAINAALTEARAGSYSTRTASPPVVREFGRLASRALDHPLTVRNLLVRSTKPEVVQDAVDLSLESVVPETVSCWSIGRRAKHCGYCVPCLVRQISCEYTGVTDAPYKHRPLDDIPDSAPWRRTAMDNIVHLGAQVTAIAEADDAQLELDLTDLVNGGDQITRDESFEMHRRWADQAIAVLRAHPVSARLLGI</sequence>
<comment type="caution">
    <text evidence="1">The sequence shown here is derived from an EMBL/GenBank/DDBJ whole genome shotgun (WGS) entry which is preliminary data.</text>
</comment>
<name>A0A8J4A2V7_9ACTN</name>
<evidence type="ECO:0008006" key="3">
    <source>
        <dbReference type="Google" id="ProtNLM"/>
    </source>
</evidence>
<reference evidence="1" key="1">
    <citation type="submission" date="2021-01" db="EMBL/GenBank/DDBJ databases">
        <title>Whole genome shotgun sequence of Virgisporangium ochraceum NBRC 16418.</title>
        <authorList>
            <person name="Komaki H."/>
            <person name="Tamura T."/>
        </authorList>
    </citation>
    <scope>NUCLEOTIDE SEQUENCE</scope>
    <source>
        <strain evidence="1">NBRC 16418</strain>
    </source>
</reference>
<dbReference type="InterPro" id="IPR018317">
    <property type="entry name" value="QueC"/>
</dbReference>
<dbReference type="Proteomes" id="UP000635606">
    <property type="component" value="Unassembled WGS sequence"/>
</dbReference>
<evidence type="ECO:0000313" key="1">
    <source>
        <dbReference type="EMBL" id="GIJ74116.1"/>
    </source>
</evidence>
<proteinExistence type="predicted"/>
<dbReference type="InterPro" id="IPR014729">
    <property type="entry name" value="Rossmann-like_a/b/a_fold"/>
</dbReference>
<organism evidence="1 2">
    <name type="scientific">Virgisporangium ochraceum</name>
    <dbReference type="NCBI Taxonomy" id="65505"/>
    <lineage>
        <taxon>Bacteria</taxon>
        <taxon>Bacillati</taxon>
        <taxon>Actinomycetota</taxon>
        <taxon>Actinomycetes</taxon>
        <taxon>Micromonosporales</taxon>
        <taxon>Micromonosporaceae</taxon>
        <taxon>Virgisporangium</taxon>
    </lineage>
</organism>
<gene>
    <name evidence="1" type="ORF">Voc01_090330</name>
</gene>
<dbReference type="Gene3D" id="3.40.50.620">
    <property type="entry name" value="HUPs"/>
    <property type="match status" value="1"/>
</dbReference>
<dbReference type="Pfam" id="PF06508">
    <property type="entry name" value="QueC"/>
    <property type="match status" value="1"/>
</dbReference>
<protein>
    <recommendedName>
        <fullName evidence="3">7-cyano-7-deazaguanine synthase</fullName>
    </recommendedName>
</protein>
<keyword evidence="2" id="KW-1185">Reference proteome</keyword>
<evidence type="ECO:0000313" key="2">
    <source>
        <dbReference type="Proteomes" id="UP000635606"/>
    </source>
</evidence>